<proteinExistence type="predicted"/>
<dbReference type="AlphaFoldDB" id="A0A4U8S9Q9"/>
<dbReference type="RefSeq" id="WP_034347920.1">
    <property type="nucleotide sequence ID" value="NZ_FZNG01000066.1"/>
</dbReference>
<reference evidence="1 2" key="1">
    <citation type="journal article" date="2014" name="Genome Announc.">
        <title>Draft genome sequences of eight enterohepatic helicobacter species isolated from both laboratory and wild rodents.</title>
        <authorList>
            <person name="Sheh A."/>
            <person name="Shen Z."/>
            <person name="Fox J.G."/>
        </authorList>
    </citation>
    <scope>NUCLEOTIDE SEQUENCE [LARGE SCALE GENOMIC DNA]</scope>
    <source>
        <strain evidence="1 2">ATCC 700114</strain>
    </source>
</reference>
<dbReference type="OrthoDB" id="5330146at2"/>
<name>A0A4U8S9Q9_9HELI</name>
<accession>A0A4U8S9Q9</accession>
<protein>
    <submittedName>
        <fullName evidence="1">Uncharacterized protein</fullName>
    </submittedName>
</protein>
<dbReference type="EMBL" id="JRPL02000016">
    <property type="protein sequence ID" value="TLD82730.1"/>
    <property type="molecule type" value="Genomic_DNA"/>
</dbReference>
<dbReference type="Proteomes" id="UP000029878">
    <property type="component" value="Unassembled WGS sequence"/>
</dbReference>
<comment type="caution">
    <text evidence="1">The sequence shown here is derived from an EMBL/GenBank/DDBJ whole genome shotgun (WGS) entry which is preliminary data.</text>
</comment>
<sequence length="127" mass="15354">MIQNGIKMYLLIAIMSYNLFAGGPEVHINYKEYYKQNARYLHKIWGFDYCLNYTKNMSFNALEKQWVKEKQSILESTSKESLEELKHFIDRYRAKHNLLVICLNLYDSKEYQDEVERIVKKYCKDCE</sequence>
<organism evidence="1 2">
    <name type="scientific">Helicobacter trogontum</name>
    <dbReference type="NCBI Taxonomy" id="50960"/>
    <lineage>
        <taxon>Bacteria</taxon>
        <taxon>Pseudomonadati</taxon>
        <taxon>Campylobacterota</taxon>
        <taxon>Epsilonproteobacteria</taxon>
        <taxon>Campylobacterales</taxon>
        <taxon>Helicobacteraceae</taxon>
        <taxon>Helicobacter</taxon>
    </lineage>
</organism>
<gene>
    <name evidence="1" type="ORF">LS81_006910</name>
</gene>
<evidence type="ECO:0000313" key="1">
    <source>
        <dbReference type="EMBL" id="TLD82730.1"/>
    </source>
</evidence>
<evidence type="ECO:0000313" key="2">
    <source>
        <dbReference type="Proteomes" id="UP000029878"/>
    </source>
</evidence>